<gene>
    <name evidence="2" type="ORF">BN4615_P1591</name>
</gene>
<feature type="transmembrane region" description="Helical" evidence="1">
    <location>
        <begin position="162"/>
        <end position="182"/>
    </location>
</feature>
<dbReference type="EMBL" id="LT559118">
    <property type="protein sequence ID" value="SBO92077.1"/>
    <property type="molecule type" value="Genomic_DNA"/>
</dbReference>
<evidence type="ECO:0000313" key="2">
    <source>
        <dbReference type="EMBL" id="SBO92077.1"/>
    </source>
</evidence>
<keyword evidence="1" id="KW-1133">Transmembrane helix</keyword>
<organism evidence="2">
    <name type="scientific">Nonomuraea gerenzanensis</name>
    <dbReference type="NCBI Taxonomy" id="93944"/>
    <lineage>
        <taxon>Bacteria</taxon>
        <taxon>Bacillati</taxon>
        <taxon>Actinomycetota</taxon>
        <taxon>Actinomycetes</taxon>
        <taxon>Streptosporangiales</taxon>
        <taxon>Streptosporangiaceae</taxon>
        <taxon>Nonomuraea</taxon>
    </lineage>
</organism>
<dbReference type="AlphaFoldDB" id="A0A1M4DZS2"/>
<reference evidence="2" key="1">
    <citation type="submission" date="2016-04" db="EMBL/GenBank/DDBJ databases">
        <authorList>
            <person name="Evans L.H."/>
            <person name="Alamgir A."/>
            <person name="Owens N."/>
            <person name="Weber N.D."/>
            <person name="Virtaneva K."/>
            <person name="Barbian K."/>
            <person name="Babar A."/>
            <person name="Rosenke K."/>
        </authorList>
    </citation>
    <scope>NUCLEOTIDE SEQUENCE</scope>
    <source>
        <strain evidence="2">Nono1</strain>
    </source>
</reference>
<dbReference type="RefSeq" id="WP_225271367.1">
    <property type="nucleotide sequence ID" value="NZ_CP084058.1"/>
</dbReference>
<sequence length="284" mass="28954">MTWHLMTPHLMTPHLMTWHRASALLAAERYRLTASRLPLWGAVGALCSGGFIGLLALVGPENFQPPLPGLATEQGTRMLLGMLGILAFVPALIGTTAVAAEHRHQTITTTALFVPRRWQTLLAKLAVHAVAGLAYGLLSAAVAGAALFAVAGAKGITPGLPAAAVLALLVRIALAMAAYLLVGVAVGALLPNQVAALAVLGGYFYLVETALLVVPGANLLYPYLPGGAAAALTGFTYLADAVAAQTGGAAVGLLPAWLGAAVLLAYALLAALVAIAAPLRRDIT</sequence>
<evidence type="ECO:0000256" key="1">
    <source>
        <dbReference type="SAM" id="Phobius"/>
    </source>
</evidence>
<feature type="transmembrane region" description="Helical" evidence="1">
    <location>
        <begin position="78"/>
        <end position="100"/>
    </location>
</feature>
<keyword evidence="1" id="KW-0812">Transmembrane</keyword>
<keyword evidence="1" id="KW-0472">Membrane</keyword>
<protein>
    <submittedName>
        <fullName evidence="2">Putative ABC transport system membrane protein</fullName>
    </submittedName>
</protein>
<feature type="transmembrane region" description="Helical" evidence="1">
    <location>
        <begin position="37"/>
        <end position="58"/>
    </location>
</feature>
<feature type="transmembrane region" description="Helical" evidence="1">
    <location>
        <begin position="121"/>
        <end position="150"/>
    </location>
</feature>
<proteinExistence type="predicted"/>
<accession>A0A1M4DZS2</accession>
<name>A0A1M4DZS2_9ACTN</name>
<feature type="transmembrane region" description="Helical" evidence="1">
    <location>
        <begin position="194"/>
        <end position="214"/>
    </location>
</feature>
<feature type="transmembrane region" description="Helical" evidence="1">
    <location>
        <begin position="251"/>
        <end position="277"/>
    </location>
</feature>